<dbReference type="Gene3D" id="2.30.110.10">
    <property type="entry name" value="Electron Transport, Fmn-binding Protein, Chain A"/>
    <property type="match status" value="1"/>
</dbReference>
<dbReference type="AlphaFoldDB" id="A0A6J7HU38"/>
<gene>
    <name evidence="4" type="ORF">UFOPK3610_01473</name>
</gene>
<evidence type="ECO:0000256" key="2">
    <source>
        <dbReference type="ARBA" id="ARBA00023002"/>
    </source>
</evidence>
<evidence type="ECO:0000256" key="1">
    <source>
        <dbReference type="ARBA" id="ARBA00008898"/>
    </source>
</evidence>
<dbReference type="SMART" id="SM00903">
    <property type="entry name" value="Flavin_Reduct"/>
    <property type="match status" value="1"/>
</dbReference>
<reference evidence="4" key="1">
    <citation type="submission" date="2020-05" db="EMBL/GenBank/DDBJ databases">
        <authorList>
            <person name="Chiriac C."/>
            <person name="Salcher M."/>
            <person name="Ghai R."/>
            <person name="Kavagutti S V."/>
        </authorList>
    </citation>
    <scope>NUCLEOTIDE SEQUENCE</scope>
</reference>
<dbReference type="InterPro" id="IPR050268">
    <property type="entry name" value="NADH-dep_flavin_reductase"/>
</dbReference>
<organism evidence="4">
    <name type="scientific">freshwater metagenome</name>
    <dbReference type="NCBI Taxonomy" id="449393"/>
    <lineage>
        <taxon>unclassified sequences</taxon>
        <taxon>metagenomes</taxon>
        <taxon>ecological metagenomes</taxon>
    </lineage>
</organism>
<accession>A0A6J7HU38</accession>
<dbReference type="SUPFAM" id="SSF50475">
    <property type="entry name" value="FMN-binding split barrel"/>
    <property type="match status" value="1"/>
</dbReference>
<proteinExistence type="inferred from homology"/>
<dbReference type="GO" id="GO:0042602">
    <property type="term" value="F:riboflavin reductase (NADPH) activity"/>
    <property type="evidence" value="ECO:0007669"/>
    <property type="project" value="TreeGrafter"/>
</dbReference>
<evidence type="ECO:0000313" key="4">
    <source>
        <dbReference type="EMBL" id="CAB4922106.1"/>
    </source>
</evidence>
<sequence>MDSDQDVVREALVGEPIDAATFREVLGHFPTGVVVITGLTADGSPLGMTVGSFTSVSLEPPLVAFLPERKSRSWANLRASGPRFSVNVLAHHQDELSASVALRETEKFAGFDWRLSPTGLPVVSGCVAYIDCTTEQIVEAGDHHIVIGRVDHLAVEAGGDPLVFHAGSYGTVLRHLSK</sequence>
<dbReference type="GO" id="GO:0010181">
    <property type="term" value="F:FMN binding"/>
    <property type="evidence" value="ECO:0007669"/>
    <property type="project" value="InterPro"/>
</dbReference>
<evidence type="ECO:0000259" key="3">
    <source>
        <dbReference type="SMART" id="SM00903"/>
    </source>
</evidence>
<dbReference type="Pfam" id="PF01613">
    <property type="entry name" value="Flavin_Reduct"/>
    <property type="match status" value="1"/>
</dbReference>
<dbReference type="InterPro" id="IPR012349">
    <property type="entry name" value="Split_barrel_FMN-bd"/>
</dbReference>
<dbReference type="PANTHER" id="PTHR30466:SF11">
    <property type="entry name" value="FLAVIN-DEPENDENT MONOOXYGENASE, REDUCTASE SUBUNIT HSAB"/>
    <property type="match status" value="1"/>
</dbReference>
<dbReference type="PANTHER" id="PTHR30466">
    <property type="entry name" value="FLAVIN REDUCTASE"/>
    <property type="match status" value="1"/>
</dbReference>
<name>A0A6J7HU38_9ZZZZ</name>
<dbReference type="InterPro" id="IPR002563">
    <property type="entry name" value="Flavin_Rdtase-like_dom"/>
</dbReference>
<dbReference type="EMBL" id="CAFBMR010000071">
    <property type="protein sequence ID" value="CAB4922106.1"/>
    <property type="molecule type" value="Genomic_DNA"/>
</dbReference>
<feature type="domain" description="Flavin reductase like" evidence="3">
    <location>
        <begin position="26"/>
        <end position="171"/>
    </location>
</feature>
<comment type="similarity">
    <text evidence="1">Belongs to the non-flavoprotein flavin reductase family.</text>
</comment>
<keyword evidence="2" id="KW-0560">Oxidoreductase</keyword>
<protein>
    <submittedName>
        <fullName evidence="4">Unannotated protein</fullName>
    </submittedName>
</protein>